<dbReference type="Proteomes" id="UP001187531">
    <property type="component" value="Unassembled WGS sequence"/>
</dbReference>
<protein>
    <submittedName>
        <fullName evidence="1">Uncharacterized protein</fullName>
    </submittedName>
</protein>
<proteinExistence type="predicted"/>
<comment type="caution">
    <text evidence="1">The sequence shown here is derived from an EMBL/GenBank/DDBJ whole genome shotgun (WGS) entry which is preliminary data.</text>
</comment>
<keyword evidence="2" id="KW-1185">Reference proteome</keyword>
<sequence>MQQPCKKRRKRNSKCYLCRSTYSLSHNCPAKEKICTKCKKHNHLARVCKSNKAVNAVVEDEYIQAACSIEDDDIFLYAIENKNNNDEALVTLKVKNVMSTTFKIDMIFKQVKELSDKIQLAVEVPRITQRQVYQNNPPHTMPEEYYQCVVFIPMVNSVISDLKSLFPRDMLNSFQLTVLLPSNIVNCTDDLLQPSVKEISSIYIQPLGLTMPSTRATLILAEVHMWRSRWL</sequence>
<accession>A0AA88HUU0</accession>
<reference evidence="1" key="1">
    <citation type="submission" date="2023-07" db="EMBL/GenBank/DDBJ databases">
        <title>Chromosome-level genome assembly of Artemia franciscana.</title>
        <authorList>
            <person name="Jo E."/>
        </authorList>
    </citation>
    <scope>NUCLEOTIDE SEQUENCE</scope>
    <source>
        <tissue evidence="1">Whole body</tissue>
    </source>
</reference>
<dbReference type="EMBL" id="JAVRJZ010000012">
    <property type="protein sequence ID" value="KAK2716225.1"/>
    <property type="molecule type" value="Genomic_DNA"/>
</dbReference>
<dbReference type="Gene3D" id="4.10.60.10">
    <property type="entry name" value="Zinc finger, CCHC-type"/>
    <property type="match status" value="1"/>
</dbReference>
<dbReference type="AlphaFoldDB" id="A0AA88HUU0"/>
<evidence type="ECO:0000313" key="1">
    <source>
        <dbReference type="EMBL" id="KAK2716225.1"/>
    </source>
</evidence>
<evidence type="ECO:0000313" key="2">
    <source>
        <dbReference type="Proteomes" id="UP001187531"/>
    </source>
</evidence>
<organism evidence="1 2">
    <name type="scientific">Artemia franciscana</name>
    <name type="common">Brine shrimp</name>
    <name type="synonym">Artemia sanfranciscana</name>
    <dbReference type="NCBI Taxonomy" id="6661"/>
    <lineage>
        <taxon>Eukaryota</taxon>
        <taxon>Metazoa</taxon>
        <taxon>Ecdysozoa</taxon>
        <taxon>Arthropoda</taxon>
        <taxon>Crustacea</taxon>
        <taxon>Branchiopoda</taxon>
        <taxon>Anostraca</taxon>
        <taxon>Artemiidae</taxon>
        <taxon>Artemia</taxon>
    </lineage>
</organism>
<name>A0AA88HUU0_ARTSF</name>
<gene>
    <name evidence="1" type="ORF">QYM36_010714</name>
</gene>